<name>A0A1Y2BDN6_9TREE</name>
<dbReference type="FunFam" id="3.40.630.30:FF:000001">
    <property type="entry name" value="Histone acetyltransferase"/>
    <property type="match status" value="1"/>
</dbReference>
<feature type="domain" description="MYST-type HAT" evidence="19">
    <location>
        <begin position="499"/>
        <end position="817"/>
    </location>
</feature>
<feature type="region of interest" description="Disordered" evidence="17">
    <location>
        <begin position="481"/>
        <end position="500"/>
    </location>
</feature>
<dbReference type="GO" id="GO:1990467">
    <property type="term" value="C:NuA3a histone acetyltransferase complex"/>
    <property type="evidence" value="ECO:0007669"/>
    <property type="project" value="TreeGrafter"/>
</dbReference>
<dbReference type="EC" id="2.3.1.48" evidence="3 16"/>
<comment type="caution">
    <text evidence="20">The sequence shown here is derived from an EMBL/GenBank/DDBJ whole genome shotgun (WGS) entry which is preliminary data.</text>
</comment>
<evidence type="ECO:0000256" key="8">
    <source>
        <dbReference type="ARBA" id="ARBA00022833"/>
    </source>
</evidence>
<keyword evidence="21" id="KW-1185">Reference proteome</keyword>
<keyword evidence="6" id="KW-0677">Repeat</keyword>
<evidence type="ECO:0000256" key="6">
    <source>
        <dbReference type="ARBA" id="ARBA00022737"/>
    </source>
</evidence>
<feature type="compositionally biased region" description="Basic residues" evidence="17">
    <location>
        <begin position="749"/>
        <end position="759"/>
    </location>
</feature>
<dbReference type="InterPro" id="IPR011011">
    <property type="entry name" value="Znf_FYVE_PHD"/>
</dbReference>
<dbReference type="GO" id="GO:0008270">
    <property type="term" value="F:zinc ion binding"/>
    <property type="evidence" value="ECO:0007669"/>
    <property type="project" value="UniProtKB-KW"/>
</dbReference>
<dbReference type="AlphaFoldDB" id="A0A1Y2BDN6"/>
<evidence type="ECO:0000313" key="21">
    <source>
        <dbReference type="Proteomes" id="UP000193986"/>
    </source>
</evidence>
<dbReference type="GO" id="GO:0031507">
    <property type="term" value="P:heterochromatin formation"/>
    <property type="evidence" value="ECO:0007669"/>
    <property type="project" value="UniProtKB-ARBA"/>
</dbReference>
<feature type="active site" description="Proton donor/acceptor" evidence="14">
    <location>
        <position position="676"/>
    </location>
</feature>
<feature type="domain" description="PHD-type" evidence="18">
    <location>
        <begin position="167"/>
        <end position="227"/>
    </location>
</feature>
<keyword evidence="9" id="KW-0156">Chromatin regulator</keyword>
<dbReference type="Gene3D" id="3.40.630.30">
    <property type="match status" value="1"/>
</dbReference>
<sequence length="1009" mass="111395">MGTPTRGVSTRRASLRAGPSSPLIKMDEIMIDPELLAEEGVDDDLEDAEGELVDDEVDYYEQTNRPRGRSASYDSLNSIPRSKPPSIRQPVRPGPSIDTASYTSSLTPAPPRKRGRPPKSSTPLVNGHLAALSTTSKSLGKSHSKNRHSLTAKGASRSQEPNRAPRDPICSFCMGNEQRNRDGQKELMISCVSCGRSGHRSCLNMVSPKLRAMVMTYGWKCIECKTCEVCLIKGDDHRLMFCDGCDRGYHSYCLDPPLAKPPKGTWLCTKCRETQLHPPGSTSRPPIASISKSASLPNLSARKGKGRQMDVAEMALTPAYPNRKRARPSSSTIDDDIFEPTGFASARRGDRSRGRGTDESVGEIPRTRIKLRISSGRRQTVEVESEEDKVPYGGVITGVEADTSKTTITDADKAAFERSRRAAESRLGGPPPPVSDPQISALGSPAPSATASTPMTSKSLGPAKSTPAPFRPLRDRLLSTLGPADTLSTPGPSSNATTTPSQKIKKIRFGVFDIDTWFSAPYPEEYQHVPDGRLWLCEFCLKYMKSGFVAGRHAMKCKARHPPGDEIYRDGNVSVFEVDGRKNKIYCQNLCLLAKMFLDHKTLYYDVEPFLFYVMTEFDDVGARFVGYFSKEKRSPVNNVSCIMTLPVRQRKGWGQLLIDFSYLLSKKEGRVGSPEKPLSGLGEVTYKRYWTLTIFAYLRNSTGHVTIDGISAATSMTHEDIYSTLKYEGMIEALESPPPTFSGTPASKNRKSRGRGRGRPSTARRKDDTESTPDDKVMIPSRYQITFDRDYVEAVLRKNESKGYLKLTPERLKYHPFLVSRDPPKPPGLLAQATLMTGTNTVTRDEDTPSTSNKEIVATPQPNGEALDDINGVIDVAGQVVAGEDQATLDLVAALSESPIRSLRKRTNSATPTTERSTRLRSQMHQTPPKENGYGRRRSLRGAVEPDTNEDDDEIGDTPRSIRHGVTPSSFKKLILYEEDVGGDEDAEGEEYWDEDADGSEEEEYVEE</sequence>
<dbReference type="FunFam" id="3.30.60.60:FF:000001">
    <property type="entry name" value="Histone acetyltransferase"/>
    <property type="match status" value="1"/>
</dbReference>
<evidence type="ECO:0000256" key="1">
    <source>
        <dbReference type="ARBA" id="ARBA00004123"/>
    </source>
</evidence>
<comment type="similarity">
    <text evidence="2 16">Belongs to the MYST (SAS/MOZ) family.</text>
</comment>
<proteinExistence type="inferred from homology"/>
<dbReference type="PANTHER" id="PTHR10615:SF161">
    <property type="entry name" value="HISTONE ACETYLTRANSFERASE KAT7"/>
    <property type="match status" value="1"/>
</dbReference>
<keyword evidence="11" id="KW-0805">Transcription regulation</keyword>
<evidence type="ECO:0000256" key="5">
    <source>
        <dbReference type="ARBA" id="ARBA00022723"/>
    </source>
</evidence>
<dbReference type="InterPro" id="IPR013083">
    <property type="entry name" value="Znf_RING/FYVE/PHD"/>
</dbReference>
<evidence type="ECO:0000256" key="2">
    <source>
        <dbReference type="ARBA" id="ARBA00010107"/>
    </source>
</evidence>
<dbReference type="SUPFAM" id="SSF55729">
    <property type="entry name" value="Acyl-CoA N-acyltransferases (Nat)"/>
    <property type="match status" value="1"/>
</dbReference>
<dbReference type="PANTHER" id="PTHR10615">
    <property type="entry name" value="HISTONE ACETYLTRANSFERASE"/>
    <property type="match status" value="1"/>
</dbReference>
<dbReference type="InterPro" id="IPR016181">
    <property type="entry name" value="Acyl_CoA_acyltransferase"/>
</dbReference>
<feature type="compositionally biased region" description="Polar residues" evidence="17">
    <location>
        <begin position="447"/>
        <end position="459"/>
    </location>
</feature>
<comment type="catalytic activity">
    <reaction evidence="16">
        <text>L-lysyl-[protein] + acetyl-CoA = N(6)-acetyl-L-lysyl-[protein] + CoA + H(+)</text>
        <dbReference type="Rhea" id="RHEA:45948"/>
        <dbReference type="Rhea" id="RHEA-COMP:9752"/>
        <dbReference type="Rhea" id="RHEA-COMP:10731"/>
        <dbReference type="ChEBI" id="CHEBI:15378"/>
        <dbReference type="ChEBI" id="CHEBI:29969"/>
        <dbReference type="ChEBI" id="CHEBI:57287"/>
        <dbReference type="ChEBI" id="CHEBI:57288"/>
        <dbReference type="ChEBI" id="CHEBI:61930"/>
        <dbReference type="EC" id="2.3.1.48"/>
    </reaction>
</comment>
<dbReference type="GO" id="GO:0006357">
    <property type="term" value="P:regulation of transcription by RNA polymerase II"/>
    <property type="evidence" value="ECO:0007669"/>
    <property type="project" value="TreeGrafter"/>
</dbReference>
<evidence type="ECO:0000256" key="13">
    <source>
        <dbReference type="ARBA" id="ARBA00023242"/>
    </source>
</evidence>
<feature type="region of interest" description="Disordered" evidence="17">
    <location>
        <begin position="904"/>
        <end position="1009"/>
    </location>
</feature>
<feature type="region of interest" description="Disordered" evidence="17">
    <location>
        <begin position="322"/>
        <end position="365"/>
    </location>
</feature>
<feature type="compositionally biased region" description="Basic and acidic residues" evidence="17">
    <location>
        <begin position="410"/>
        <end position="424"/>
    </location>
</feature>
<evidence type="ECO:0000259" key="18">
    <source>
        <dbReference type="PROSITE" id="PS50016"/>
    </source>
</evidence>
<comment type="subcellular location">
    <subcellularLocation>
        <location evidence="1 16">Nucleus</location>
    </subcellularLocation>
</comment>
<feature type="region of interest" description="Disordered" evidence="17">
    <location>
        <begin position="735"/>
        <end position="778"/>
    </location>
</feature>
<keyword evidence="7 15" id="KW-0863">Zinc-finger</keyword>
<keyword evidence="13 16" id="KW-0539">Nucleus</keyword>
<evidence type="ECO:0000256" key="10">
    <source>
        <dbReference type="ARBA" id="ARBA00022990"/>
    </source>
</evidence>
<dbReference type="InterPro" id="IPR036388">
    <property type="entry name" value="WH-like_DNA-bd_sf"/>
</dbReference>
<organism evidence="20 21">
    <name type="scientific">Naematelia encephala</name>
    <dbReference type="NCBI Taxonomy" id="71784"/>
    <lineage>
        <taxon>Eukaryota</taxon>
        <taxon>Fungi</taxon>
        <taxon>Dikarya</taxon>
        <taxon>Basidiomycota</taxon>
        <taxon>Agaricomycotina</taxon>
        <taxon>Tremellomycetes</taxon>
        <taxon>Tremellales</taxon>
        <taxon>Naemateliaceae</taxon>
        <taxon>Naematelia</taxon>
    </lineage>
</organism>
<feature type="region of interest" description="Disordered" evidence="17">
    <location>
        <begin position="1"/>
        <end position="26"/>
    </location>
</feature>
<dbReference type="SUPFAM" id="SSF57903">
    <property type="entry name" value="FYVE/PHD zinc finger"/>
    <property type="match status" value="2"/>
</dbReference>
<dbReference type="Gene3D" id="1.10.10.10">
    <property type="entry name" value="Winged helix-like DNA-binding domain superfamily/Winged helix DNA-binding domain"/>
    <property type="match status" value="1"/>
</dbReference>
<dbReference type="PROSITE" id="PS50016">
    <property type="entry name" value="ZF_PHD_2"/>
    <property type="match status" value="2"/>
</dbReference>
<evidence type="ECO:0000256" key="12">
    <source>
        <dbReference type="ARBA" id="ARBA00023163"/>
    </source>
</evidence>
<evidence type="ECO:0000256" key="11">
    <source>
        <dbReference type="ARBA" id="ARBA00023015"/>
    </source>
</evidence>
<dbReference type="Pfam" id="PF00628">
    <property type="entry name" value="PHD"/>
    <property type="match status" value="1"/>
</dbReference>
<dbReference type="FunFam" id="3.30.40.10:FF:000005">
    <property type="entry name" value="zinc finger protein isoform X1"/>
    <property type="match status" value="1"/>
</dbReference>
<feature type="compositionally biased region" description="Acidic residues" evidence="17">
    <location>
        <begin position="948"/>
        <end position="957"/>
    </location>
</feature>
<feature type="compositionally biased region" description="Polar residues" evidence="17">
    <location>
        <begin position="1"/>
        <end position="12"/>
    </location>
</feature>
<dbReference type="GO" id="GO:0004402">
    <property type="term" value="F:histone acetyltransferase activity"/>
    <property type="evidence" value="ECO:0007669"/>
    <property type="project" value="InterPro"/>
</dbReference>
<dbReference type="InterPro" id="IPR002717">
    <property type="entry name" value="HAT_MYST-type"/>
</dbReference>
<feature type="compositionally biased region" description="Acidic residues" evidence="17">
    <location>
        <begin position="39"/>
        <end position="59"/>
    </location>
</feature>
<evidence type="ECO:0000256" key="7">
    <source>
        <dbReference type="ARBA" id="ARBA00022771"/>
    </source>
</evidence>
<evidence type="ECO:0000256" key="16">
    <source>
        <dbReference type="RuleBase" id="RU361211"/>
    </source>
</evidence>
<dbReference type="Gene3D" id="3.30.60.60">
    <property type="entry name" value="N-acetyl transferase-like"/>
    <property type="match status" value="1"/>
</dbReference>
<accession>A0A1Y2BDN6</accession>
<keyword evidence="8" id="KW-0862">Zinc</keyword>
<gene>
    <name evidence="20" type="ORF">BCR39DRAFT_524465</name>
</gene>
<feature type="compositionally biased region" description="Basic residues" evidence="17">
    <location>
        <begin position="140"/>
        <end position="150"/>
    </location>
</feature>
<keyword evidence="10" id="KW-0007">Acetylation</keyword>
<evidence type="ECO:0000259" key="19">
    <source>
        <dbReference type="PROSITE" id="PS51726"/>
    </source>
</evidence>
<keyword evidence="4" id="KW-0808">Transferase</keyword>
<reference evidence="20 21" key="1">
    <citation type="submission" date="2016-07" db="EMBL/GenBank/DDBJ databases">
        <title>Pervasive Adenine N6-methylation of Active Genes in Fungi.</title>
        <authorList>
            <consortium name="DOE Joint Genome Institute"/>
            <person name="Mondo S.J."/>
            <person name="Dannebaum R.O."/>
            <person name="Kuo R.C."/>
            <person name="Labutti K."/>
            <person name="Haridas S."/>
            <person name="Kuo A."/>
            <person name="Salamov A."/>
            <person name="Ahrendt S.R."/>
            <person name="Lipzen A."/>
            <person name="Sullivan W."/>
            <person name="Andreopoulos W.B."/>
            <person name="Clum A."/>
            <person name="Lindquist E."/>
            <person name="Daum C."/>
            <person name="Ramamoorthy G.K."/>
            <person name="Gryganskyi A."/>
            <person name="Culley D."/>
            <person name="Magnuson J.K."/>
            <person name="James T.Y."/>
            <person name="O'Malley M.A."/>
            <person name="Stajich J.E."/>
            <person name="Spatafora J.W."/>
            <person name="Visel A."/>
            <person name="Grigoriev I.V."/>
        </authorList>
    </citation>
    <scope>NUCLEOTIDE SEQUENCE [LARGE SCALE GENOMIC DNA]</scope>
    <source>
        <strain evidence="20 21">68-887.2</strain>
    </source>
</reference>
<evidence type="ECO:0000256" key="9">
    <source>
        <dbReference type="ARBA" id="ARBA00022853"/>
    </source>
</evidence>
<evidence type="ECO:0000256" key="15">
    <source>
        <dbReference type="PROSITE-ProRule" id="PRU00146"/>
    </source>
</evidence>
<protein>
    <recommendedName>
        <fullName evidence="3 16">Histone acetyltransferase</fullName>
        <ecNumber evidence="3 16">2.3.1.48</ecNumber>
    </recommendedName>
</protein>
<feature type="region of interest" description="Disordered" evidence="17">
    <location>
        <begin position="39"/>
        <end position="163"/>
    </location>
</feature>
<dbReference type="InterPro" id="IPR040706">
    <property type="entry name" value="Zf-MYST"/>
</dbReference>
<dbReference type="Proteomes" id="UP000193986">
    <property type="component" value="Unassembled WGS sequence"/>
</dbReference>
<evidence type="ECO:0000256" key="14">
    <source>
        <dbReference type="PIRSR" id="PIRSR602717-51"/>
    </source>
</evidence>
<feature type="region of interest" description="Disordered" evidence="17">
    <location>
        <begin position="842"/>
        <end position="865"/>
    </location>
</feature>
<dbReference type="InParanoid" id="A0A1Y2BDN6"/>
<feature type="region of interest" description="Disordered" evidence="17">
    <location>
        <begin position="401"/>
        <end position="471"/>
    </location>
</feature>
<dbReference type="InterPro" id="IPR019787">
    <property type="entry name" value="Znf_PHD-finger"/>
</dbReference>
<dbReference type="InterPro" id="IPR001965">
    <property type="entry name" value="Znf_PHD"/>
</dbReference>
<evidence type="ECO:0000313" key="20">
    <source>
        <dbReference type="EMBL" id="ORY32175.1"/>
    </source>
</evidence>
<dbReference type="CDD" id="cd15526">
    <property type="entry name" value="PHD1_MOZ_d4"/>
    <property type="match status" value="1"/>
</dbReference>
<dbReference type="GO" id="GO:0003712">
    <property type="term" value="F:transcription coregulator activity"/>
    <property type="evidence" value="ECO:0007669"/>
    <property type="project" value="TreeGrafter"/>
</dbReference>
<dbReference type="InterPro" id="IPR050603">
    <property type="entry name" value="MYST_HAT"/>
</dbReference>
<dbReference type="SMART" id="SM00249">
    <property type="entry name" value="PHD"/>
    <property type="match status" value="2"/>
</dbReference>
<evidence type="ECO:0000256" key="17">
    <source>
        <dbReference type="SAM" id="MobiDB-lite"/>
    </source>
</evidence>
<dbReference type="OrthoDB" id="787137at2759"/>
<dbReference type="Pfam" id="PF01853">
    <property type="entry name" value="MOZ_SAS"/>
    <property type="match status" value="1"/>
</dbReference>
<feature type="compositionally biased region" description="Basic and acidic residues" evidence="17">
    <location>
        <begin position="765"/>
        <end position="778"/>
    </location>
</feature>
<dbReference type="STRING" id="71784.A0A1Y2BDN6"/>
<dbReference type="EMBL" id="MCFC01000011">
    <property type="protein sequence ID" value="ORY32175.1"/>
    <property type="molecule type" value="Genomic_DNA"/>
</dbReference>
<keyword evidence="5" id="KW-0479">Metal-binding</keyword>
<feature type="compositionally biased region" description="Basic and acidic residues" evidence="17">
    <location>
        <begin position="347"/>
        <end position="358"/>
    </location>
</feature>
<dbReference type="PROSITE" id="PS51726">
    <property type="entry name" value="MYST_HAT"/>
    <property type="match status" value="1"/>
</dbReference>
<feature type="domain" description="PHD-type" evidence="18">
    <location>
        <begin position="224"/>
        <end position="274"/>
    </location>
</feature>
<evidence type="ECO:0000256" key="4">
    <source>
        <dbReference type="ARBA" id="ARBA00022679"/>
    </source>
</evidence>
<keyword evidence="12" id="KW-0804">Transcription</keyword>
<feature type="compositionally biased region" description="Acidic residues" evidence="17">
    <location>
        <begin position="978"/>
        <end position="1009"/>
    </location>
</feature>
<feature type="compositionally biased region" description="Polar residues" evidence="17">
    <location>
        <begin position="909"/>
        <end position="927"/>
    </location>
</feature>
<dbReference type="GO" id="GO:0005634">
    <property type="term" value="C:nucleus"/>
    <property type="evidence" value="ECO:0007669"/>
    <property type="project" value="UniProtKB-SubCell"/>
</dbReference>
<dbReference type="Gene3D" id="3.30.40.10">
    <property type="entry name" value="Zinc/RING finger domain, C3HC4 (zinc finger)"/>
    <property type="match status" value="1"/>
</dbReference>
<evidence type="ECO:0000256" key="3">
    <source>
        <dbReference type="ARBA" id="ARBA00013184"/>
    </source>
</evidence>
<dbReference type="Pfam" id="PF17772">
    <property type="entry name" value="zf-MYST"/>
    <property type="match status" value="1"/>
</dbReference>
<dbReference type="GO" id="GO:0003682">
    <property type="term" value="F:chromatin binding"/>
    <property type="evidence" value="ECO:0007669"/>
    <property type="project" value="TreeGrafter"/>
</dbReference>
<feature type="compositionally biased region" description="Polar residues" evidence="17">
    <location>
        <begin position="486"/>
        <end position="500"/>
    </location>
</feature>